<name>A0ACC4BLN0_POPAL</name>
<evidence type="ECO:0000313" key="1">
    <source>
        <dbReference type="EMBL" id="KAL3579479.1"/>
    </source>
</evidence>
<dbReference type="EMBL" id="RCHU02000010">
    <property type="protein sequence ID" value="KAL3579479.1"/>
    <property type="molecule type" value="Genomic_DNA"/>
</dbReference>
<comment type="caution">
    <text evidence="1">The sequence shown here is derived from an EMBL/GenBank/DDBJ whole genome shotgun (WGS) entry which is preliminary data.</text>
</comment>
<proteinExistence type="predicted"/>
<protein>
    <submittedName>
        <fullName evidence="1">Uncharacterized protein</fullName>
    </submittedName>
</protein>
<sequence length="238" mass="26957">MSSQKGLIYSFVARGNVVLAEHTSYSGNFSTIAVQCLQKLPSNSSKYTYSSDGHTFNFLIDNGFVFLVVSDESVGRGVSFVFLERVKDDFNQRYGASIKNEAHPLADDNDEDLPRLKEHMQYCVNHPEEISKLSKLKAQITEVKGIMMDNIDKVLDRGERIELLVDKTENLSFQLPEARKGIATEDVASESESEVTHWRGSPYRDCDRVDDHLWRFQMLDCWGSKMANVVAFAVAFII</sequence>
<dbReference type="Proteomes" id="UP000309997">
    <property type="component" value="Unassembled WGS sequence"/>
</dbReference>
<organism evidence="1 2">
    <name type="scientific">Populus alba</name>
    <name type="common">White poplar</name>
    <dbReference type="NCBI Taxonomy" id="43335"/>
    <lineage>
        <taxon>Eukaryota</taxon>
        <taxon>Viridiplantae</taxon>
        <taxon>Streptophyta</taxon>
        <taxon>Embryophyta</taxon>
        <taxon>Tracheophyta</taxon>
        <taxon>Spermatophyta</taxon>
        <taxon>Magnoliopsida</taxon>
        <taxon>eudicotyledons</taxon>
        <taxon>Gunneridae</taxon>
        <taxon>Pentapetalae</taxon>
        <taxon>rosids</taxon>
        <taxon>fabids</taxon>
        <taxon>Malpighiales</taxon>
        <taxon>Salicaceae</taxon>
        <taxon>Saliceae</taxon>
        <taxon>Populus</taxon>
    </lineage>
</organism>
<evidence type="ECO:0000313" key="2">
    <source>
        <dbReference type="Proteomes" id="UP000309997"/>
    </source>
</evidence>
<gene>
    <name evidence="1" type="ORF">D5086_020983</name>
</gene>
<reference evidence="1 2" key="1">
    <citation type="journal article" date="2024" name="Plant Biotechnol. J.">
        <title>Genome and CRISPR/Cas9 system of a widespread forest tree (Populus alba) in the world.</title>
        <authorList>
            <person name="Liu Y.J."/>
            <person name="Jiang P.F."/>
            <person name="Han X.M."/>
            <person name="Li X.Y."/>
            <person name="Wang H.M."/>
            <person name="Wang Y.J."/>
            <person name="Wang X.X."/>
            <person name="Zeng Q.Y."/>
        </authorList>
    </citation>
    <scope>NUCLEOTIDE SEQUENCE [LARGE SCALE GENOMIC DNA]</scope>
    <source>
        <strain evidence="2">cv. PAL-ZL1</strain>
    </source>
</reference>
<accession>A0ACC4BLN0</accession>
<keyword evidence="2" id="KW-1185">Reference proteome</keyword>